<dbReference type="InterPro" id="IPR020846">
    <property type="entry name" value="MFS_dom"/>
</dbReference>
<dbReference type="OrthoDB" id="4325372at2"/>
<evidence type="ECO:0000313" key="10">
    <source>
        <dbReference type="Proteomes" id="UP000239203"/>
    </source>
</evidence>
<evidence type="ECO:0000259" key="8">
    <source>
        <dbReference type="PROSITE" id="PS50850"/>
    </source>
</evidence>
<name>A0A2S6H0R0_9PSEU</name>
<evidence type="ECO:0000256" key="6">
    <source>
        <dbReference type="ARBA" id="ARBA00023136"/>
    </source>
</evidence>
<dbReference type="InterPro" id="IPR036259">
    <property type="entry name" value="MFS_trans_sf"/>
</dbReference>
<feature type="transmembrane region" description="Helical" evidence="7">
    <location>
        <begin position="408"/>
        <end position="426"/>
    </location>
</feature>
<organism evidence="9 10">
    <name type="scientific">Actinokineospora auranticolor</name>
    <dbReference type="NCBI Taxonomy" id="155976"/>
    <lineage>
        <taxon>Bacteria</taxon>
        <taxon>Bacillati</taxon>
        <taxon>Actinomycetota</taxon>
        <taxon>Actinomycetes</taxon>
        <taxon>Pseudonocardiales</taxon>
        <taxon>Pseudonocardiaceae</taxon>
        <taxon>Actinokineospora</taxon>
    </lineage>
</organism>
<dbReference type="PROSITE" id="PS50850">
    <property type="entry name" value="MFS"/>
    <property type="match status" value="1"/>
</dbReference>
<keyword evidence="10" id="KW-1185">Reference proteome</keyword>
<comment type="subcellular location">
    <subcellularLocation>
        <location evidence="1">Cell membrane</location>
        <topology evidence="1">Multi-pass membrane protein</topology>
    </subcellularLocation>
</comment>
<dbReference type="Gene3D" id="1.20.1720.10">
    <property type="entry name" value="Multidrug resistance protein D"/>
    <property type="match status" value="1"/>
</dbReference>
<evidence type="ECO:0000313" key="9">
    <source>
        <dbReference type="EMBL" id="PPK71069.1"/>
    </source>
</evidence>
<feature type="transmembrane region" description="Helical" evidence="7">
    <location>
        <begin position="201"/>
        <end position="220"/>
    </location>
</feature>
<feature type="transmembrane region" description="Helical" evidence="7">
    <location>
        <begin position="335"/>
        <end position="354"/>
    </location>
</feature>
<feature type="transmembrane region" description="Helical" evidence="7">
    <location>
        <begin position="438"/>
        <end position="460"/>
    </location>
</feature>
<keyword evidence="3" id="KW-1003">Cell membrane</keyword>
<dbReference type="PRINTS" id="PR01036">
    <property type="entry name" value="TCRTETB"/>
</dbReference>
<dbReference type="EMBL" id="PTIX01000001">
    <property type="protein sequence ID" value="PPK71069.1"/>
    <property type="molecule type" value="Genomic_DNA"/>
</dbReference>
<feature type="domain" description="Major facilitator superfamily (MFS) profile" evidence="8">
    <location>
        <begin position="14"/>
        <end position="464"/>
    </location>
</feature>
<feature type="transmembrane region" description="Helical" evidence="7">
    <location>
        <begin position="360"/>
        <end position="387"/>
    </location>
</feature>
<proteinExistence type="predicted"/>
<dbReference type="PANTHER" id="PTHR42718">
    <property type="entry name" value="MAJOR FACILITATOR SUPERFAMILY MULTIDRUG TRANSPORTER MFSC"/>
    <property type="match status" value="1"/>
</dbReference>
<dbReference type="NCBIfam" id="TIGR00711">
    <property type="entry name" value="efflux_EmrB"/>
    <property type="match status" value="1"/>
</dbReference>
<feature type="transmembrane region" description="Helical" evidence="7">
    <location>
        <begin position="110"/>
        <end position="128"/>
    </location>
</feature>
<feature type="transmembrane region" description="Helical" evidence="7">
    <location>
        <begin position="48"/>
        <end position="68"/>
    </location>
</feature>
<evidence type="ECO:0000256" key="4">
    <source>
        <dbReference type="ARBA" id="ARBA00022692"/>
    </source>
</evidence>
<dbReference type="InterPro" id="IPR011701">
    <property type="entry name" value="MFS"/>
</dbReference>
<dbReference type="AlphaFoldDB" id="A0A2S6H0R0"/>
<comment type="caution">
    <text evidence="9">The sequence shown here is derived from an EMBL/GenBank/DDBJ whole genome shotgun (WGS) entry which is preliminary data.</text>
</comment>
<dbReference type="Proteomes" id="UP000239203">
    <property type="component" value="Unassembled WGS sequence"/>
</dbReference>
<keyword evidence="4 7" id="KW-0812">Transmembrane</keyword>
<dbReference type="GO" id="GO:0005886">
    <property type="term" value="C:plasma membrane"/>
    <property type="evidence" value="ECO:0007669"/>
    <property type="project" value="UniProtKB-SubCell"/>
</dbReference>
<dbReference type="SUPFAM" id="SSF103473">
    <property type="entry name" value="MFS general substrate transporter"/>
    <property type="match status" value="1"/>
</dbReference>
<dbReference type="Gene3D" id="1.20.1250.20">
    <property type="entry name" value="MFS general substrate transporter like domains"/>
    <property type="match status" value="1"/>
</dbReference>
<gene>
    <name evidence="9" type="ORF">CLV40_101255</name>
</gene>
<dbReference type="CDD" id="cd17321">
    <property type="entry name" value="MFS_MMR_MDR_like"/>
    <property type="match status" value="1"/>
</dbReference>
<dbReference type="InterPro" id="IPR004638">
    <property type="entry name" value="EmrB-like"/>
</dbReference>
<sequence>MGDAIVGNPDRGRALAAVALAQFMATLDMSIVNVALPAIRAGLGVDPSALPWVVNAYALFFGGFLLLGGRAADVFGQRRLLVLGTAVFAAASLVGGLARDPWQLIGARALQGLGAALMAPAALALLTLTQREGPERARALGVYAAVSAVGGSLGVLAGGLLAEYAGWRWVMLVNVPFAVAVVALAVRAVPPGAFAGVRGRLDAVGAVLATAGVGALILGVTRTEGHPWTSTTTLLTLAGAVALLIAFAWWERRAPEPLVRLELLAHRSVSGANLFMLLLCAGQFAAFYFVSLYLQQVLGLPGARAGLAFLPMCLAVVIGIAASTRLLRRVRVRPLLIAGGLLAAAGFLWLGLAIGPDSGVAAAVLAPSVPTGLGIGLCFVPLTAAATGGLPRHAAGTASALLNSARQIGGAIGLAALVTAQVAVTGGREEVSATTDGYGVGLVLAGACLLAAAVVGAVVLPRASRTAVDA</sequence>
<evidence type="ECO:0000256" key="1">
    <source>
        <dbReference type="ARBA" id="ARBA00004651"/>
    </source>
</evidence>
<feature type="transmembrane region" description="Helical" evidence="7">
    <location>
        <begin position="80"/>
        <end position="98"/>
    </location>
</feature>
<feature type="transmembrane region" description="Helical" evidence="7">
    <location>
        <begin position="167"/>
        <end position="189"/>
    </location>
</feature>
<accession>A0A2S6H0R0</accession>
<evidence type="ECO:0000256" key="3">
    <source>
        <dbReference type="ARBA" id="ARBA00022475"/>
    </source>
</evidence>
<keyword evidence="2" id="KW-0813">Transport</keyword>
<evidence type="ECO:0000256" key="2">
    <source>
        <dbReference type="ARBA" id="ARBA00022448"/>
    </source>
</evidence>
<keyword evidence="6 7" id="KW-0472">Membrane</keyword>
<dbReference type="PANTHER" id="PTHR42718:SF46">
    <property type="entry name" value="BLR6921 PROTEIN"/>
    <property type="match status" value="1"/>
</dbReference>
<feature type="transmembrane region" description="Helical" evidence="7">
    <location>
        <begin position="232"/>
        <end position="250"/>
    </location>
</feature>
<feature type="transmembrane region" description="Helical" evidence="7">
    <location>
        <begin position="271"/>
        <end position="293"/>
    </location>
</feature>
<feature type="transmembrane region" description="Helical" evidence="7">
    <location>
        <begin position="12"/>
        <end position="36"/>
    </location>
</feature>
<dbReference type="Pfam" id="PF07690">
    <property type="entry name" value="MFS_1"/>
    <property type="match status" value="1"/>
</dbReference>
<feature type="transmembrane region" description="Helical" evidence="7">
    <location>
        <begin position="140"/>
        <end position="161"/>
    </location>
</feature>
<evidence type="ECO:0000256" key="5">
    <source>
        <dbReference type="ARBA" id="ARBA00022989"/>
    </source>
</evidence>
<evidence type="ECO:0000256" key="7">
    <source>
        <dbReference type="SAM" id="Phobius"/>
    </source>
</evidence>
<protein>
    <submittedName>
        <fullName evidence="9">EmrB/QacA subfamily drug resistance transporter</fullName>
    </submittedName>
</protein>
<feature type="transmembrane region" description="Helical" evidence="7">
    <location>
        <begin position="305"/>
        <end position="323"/>
    </location>
</feature>
<dbReference type="GO" id="GO:0022857">
    <property type="term" value="F:transmembrane transporter activity"/>
    <property type="evidence" value="ECO:0007669"/>
    <property type="project" value="InterPro"/>
</dbReference>
<keyword evidence="5 7" id="KW-1133">Transmembrane helix</keyword>
<reference evidence="9 10" key="1">
    <citation type="submission" date="2018-02" db="EMBL/GenBank/DDBJ databases">
        <title>Genomic Encyclopedia of Archaeal and Bacterial Type Strains, Phase II (KMG-II): from individual species to whole genera.</title>
        <authorList>
            <person name="Goeker M."/>
        </authorList>
    </citation>
    <scope>NUCLEOTIDE SEQUENCE [LARGE SCALE GENOMIC DNA]</scope>
    <source>
        <strain evidence="9 10">YU 961-1</strain>
    </source>
</reference>